<name>A0A6G1SHR0_9ACAR</name>
<dbReference type="PROSITE" id="PS51207">
    <property type="entry name" value="PXA"/>
    <property type="match status" value="1"/>
</dbReference>
<protein>
    <submittedName>
        <fullName evidence="3">Sorting nexin-25</fullName>
    </submittedName>
</protein>
<dbReference type="AlphaFoldDB" id="A0A6G1SHR0"/>
<dbReference type="PANTHER" id="PTHR22775:SF48">
    <property type="entry name" value="SORTING NEXIN-25"/>
    <property type="match status" value="1"/>
</dbReference>
<sequence length="375" mass="43551">MNDKNLFKEDTLISRDVDSTIEQIVEYIIRDYIFSWATKCVPDDESFRESLAIKIKNEIWVVLRNLITRMREIDTVTFFSEKLPRILQRHFEKFNLALAHQIDENQHIVRFMVARHLGDDQAELEFIRKVCEYLLRILFPSNYAFCDEFIFLMREVFAKHVIFNAIDYICDPYFINHQANVYGSVVGPVASSLESSFGSINNATQTGPSMSTPGFLVDDEEEPKEDISDSIYDLVCEIFALKRAHIRRAIITLFQVAFGKTINRQLKDSILQLSSEKFIHDQLIKFMNAFWPDGVLAESNPPVSEDDRKLTYLIAKQYLITSIPDVFLNLIGQQNARKGFLKVFEALQSKKANKQLFYDILEAFILELSPELKTR</sequence>
<feature type="domain" description="PXA" evidence="2">
    <location>
        <begin position="14"/>
        <end position="184"/>
    </location>
</feature>
<dbReference type="InterPro" id="IPR013937">
    <property type="entry name" value="Sorting_nexin_C"/>
</dbReference>
<accession>A0A6G1SHR0</accession>
<dbReference type="Pfam" id="PF02194">
    <property type="entry name" value="PXA"/>
    <property type="match status" value="1"/>
</dbReference>
<evidence type="ECO:0000259" key="2">
    <source>
        <dbReference type="PROSITE" id="PS51207"/>
    </source>
</evidence>
<dbReference type="InterPro" id="IPR003114">
    <property type="entry name" value="Phox_assoc"/>
</dbReference>
<dbReference type="GO" id="GO:0035091">
    <property type="term" value="F:phosphatidylinositol binding"/>
    <property type="evidence" value="ECO:0007669"/>
    <property type="project" value="TreeGrafter"/>
</dbReference>
<reference evidence="3" key="1">
    <citation type="submission" date="2018-10" db="EMBL/GenBank/DDBJ databases">
        <title>Transcriptome assembly of Aceria tosichella (Wheat curl mite) Type 2.</title>
        <authorList>
            <person name="Scully E.D."/>
            <person name="Geib S.M."/>
            <person name="Palmer N.A."/>
            <person name="Gupta A.K."/>
            <person name="Sarath G."/>
            <person name="Tatineni S."/>
        </authorList>
    </citation>
    <scope>NUCLEOTIDE SEQUENCE</scope>
    <source>
        <strain evidence="3">LincolnNE</strain>
    </source>
</reference>
<dbReference type="EMBL" id="GGYP01004682">
    <property type="protein sequence ID" value="MDE49453.1"/>
    <property type="molecule type" value="Transcribed_RNA"/>
</dbReference>
<evidence type="ECO:0000256" key="1">
    <source>
        <dbReference type="ARBA" id="ARBA00010883"/>
    </source>
</evidence>
<gene>
    <name evidence="3" type="primary">Snx25</name>
    <name evidence="3" type="ORF">g.12848</name>
</gene>
<dbReference type="PANTHER" id="PTHR22775">
    <property type="entry name" value="SORTING NEXIN"/>
    <property type="match status" value="1"/>
</dbReference>
<evidence type="ECO:0000313" key="3">
    <source>
        <dbReference type="EMBL" id="MDE49453.1"/>
    </source>
</evidence>
<dbReference type="SMART" id="SM00313">
    <property type="entry name" value="PXA"/>
    <property type="match status" value="1"/>
</dbReference>
<comment type="similarity">
    <text evidence="1">Belongs to the sorting nexin family.</text>
</comment>
<dbReference type="Pfam" id="PF08628">
    <property type="entry name" value="Nexin_C"/>
    <property type="match status" value="1"/>
</dbReference>
<organism evidence="3">
    <name type="scientific">Aceria tosichella</name>
    <name type="common">wheat curl mite</name>
    <dbReference type="NCBI Taxonomy" id="561515"/>
    <lineage>
        <taxon>Eukaryota</taxon>
        <taxon>Metazoa</taxon>
        <taxon>Ecdysozoa</taxon>
        <taxon>Arthropoda</taxon>
        <taxon>Chelicerata</taxon>
        <taxon>Arachnida</taxon>
        <taxon>Acari</taxon>
        <taxon>Acariformes</taxon>
        <taxon>Trombidiformes</taxon>
        <taxon>Prostigmata</taxon>
        <taxon>Eupodina</taxon>
        <taxon>Eriophyoidea</taxon>
        <taxon>Eriophyidae</taxon>
        <taxon>Eriophyinae</taxon>
        <taxon>Aceriini</taxon>
        <taxon>Aceria</taxon>
    </lineage>
</organism>
<proteinExistence type="inferred from homology"/>